<evidence type="ECO:0000259" key="1">
    <source>
        <dbReference type="Pfam" id="PF13358"/>
    </source>
</evidence>
<feature type="domain" description="Tc1-like transposase DDE" evidence="1">
    <location>
        <begin position="25"/>
        <end position="162"/>
    </location>
</feature>
<organism evidence="2 3">
    <name type="scientific">Phytophthora megakarya</name>
    <dbReference type="NCBI Taxonomy" id="4795"/>
    <lineage>
        <taxon>Eukaryota</taxon>
        <taxon>Sar</taxon>
        <taxon>Stramenopiles</taxon>
        <taxon>Oomycota</taxon>
        <taxon>Peronosporomycetes</taxon>
        <taxon>Peronosporales</taxon>
        <taxon>Peronosporaceae</taxon>
        <taxon>Phytophthora</taxon>
    </lineage>
</organism>
<gene>
    <name evidence="2" type="ORF">PHMEG_00036809</name>
</gene>
<reference evidence="3" key="1">
    <citation type="submission" date="2017-03" db="EMBL/GenBank/DDBJ databases">
        <title>Phytopthora megakarya and P. palmivora, two closely related causual agents of cacao black pod achieved similar genome size and gene model numbers by different mechanisms.</title>
        <authorList>
            <person name="Ali S."/>
            <person name="Shao J."/>
            <person name="Larry D.J."/>
            <person name="Kronmiller B."/>
            <person name="Shen D."/>
            <person name="Strem M.D."/>
            <person name="Melnick R.L."/>
            <person name="Guiltinan M.J."/>
            <person name="Tyler B.M."/>
            <person name="Meinhardt L.W."/>
            <person name="Bailey B.A."/>
        </authorList>
    </citation>
    <scope>NUCLEOTIDE SEQUENCE [LARGE SCALE GENOMIC DNA]</scope>
    <source>
        <strain evidence="3">zdho120</strain>
    </source>
</reference>
<dbReference type="Proteomes" id="UP000198211">
    <property type="component" value="Unassembled WGS sequence"/>
</dbReference>
<dbReference type="Gene3D" id="3.30.420.10">
    <property type="entry name" value="Ribonuclease H-like superfamily/Ribonuclease H"/>
    <property type="match status" value="1"/>
</dbReference>
<evidence type="ECO:0000313" key="3">
    <source>
        <dbReference type="Proteomes" id="UP000198211"/>
    </source>
</evidence>
<proteinExistence type="predicted"/>
<dbReference type="STRING" id="4795.A0A225UL85"/>
<sequence>MHIKDRDVLRFVEELDHVDWSHHNLVFLDEVSFDNRGMIRKRGYSLKGQKLAIRGDFQRKPRVSVLAFIGWSNDCFDTQGTFDRVEFLKCCQDFAYTKHNFVRQYPGSHSVWILDGASIHRHPEIVHFLRSIGIVPIFLPAYCPFFNPIEYMFGYVKKFFQRHYDENSGRDLLPFAVHTFQRFEHFNIGRVFAHCGWNVQGRFDPSGPMSTEKRQVPQFWRECVEPNNTEDELGFDLIDEECGGS</sequence>
<accession>A0A225UL85</accession>
<dbReference type="SUPFAM" id="SSF53098">
    <property type="entry name" value="Ribonuclease H-like"/>
    <property type="match status" value="1"/>
</dbReference>
<evidence type="ECO:0000313" key="2">
    <source>
        <dbReference type="EMBL" id="OWY93701.1"/>
    </source>
</evidence>
<dbReference type="InterPro" id="IPR036397">
    <property type="entry name" value="RNaseH_sf"/>
</dbReference>
<dbReference type="EMBL" id="NBNE01015611">
    <property type="protein sequence ID" value="OWY93701.1"/>
    <property type="molecule type" value="Genomic_DNA"/>
</dbReference>
<dbReference type="PANTHER" id="PTHR46564:SF1">
    <property type="entry name" value="TRANSPOSASE"/>
    <property type="match status" value="1"/>
</dbReference>
<dbReference type="GO" id="GO:0003676">
    <property type="term" value="F:nucleic acid binding"/>
    <property type="evidence" value="ECO:0007669"/>
    <property type="project" value="InterPro"/>
</dbReference>
<protein>
    <recommendedName>
        <fullName evidence="1">Tc1-like transposase DDE domain-containing protein</fullName>
    </recommendedName>
</protein>
<name>A0A225UL85_9STRA</name>
<dbReference type="OrthoDB" id="101918at2759"/>
<dbReference type="InterPro" id="IPR012337">
    <property type="entry name" value="RNaseH-like_sf"/>
</dbReference>
<comment type="caution">
    <text evidence="2">The sequence shown here is derived from an EMBL/GenBank/DDBJ whole genome shotgun (WGS) entry which is preliminary data.</text>
</comment>
<dbReference type="AlphaFoldDB" id="A0A225UL85"/>
<dbReference type="Pfam" id="PF13358">
    <property type="entry name" value="DDE_3"/>
    <property type="match status" value="1"/>
</dbReference>
<keyword evidence="3" id="KW-1185">Reference proteome</keyword>
<dbReference type="InterPro" id="IPR038717">
    <property type="entry name" value="Tc1-like_DDE_dom"/>
</dbReference>
<dbReference type="PANTHER" id="PTHR46564">
    <property type="entry name" value="TRANSPOSASE"/>
    <property type="match status" value="1"/>
</dbReference>